<dbReference type="GO" id="GO:0007409">
    <property type="term" value="P:axonogenesis"/>
    <property type="evidence" value="ECO:0007669"/>
    <property type="project" value="TreeGrafter"/>
</dbReference>
<keyword evidence="7" id="KW-0325">Glycoprotein</keyword>
<dbReference type="PROSITE" id="PS51870">
    <property type="entry name" value="APP_E2"/>
    <property type="match status" value="1"/>
</dbReference>
<dbReference type="Pfam" id="PF02177">
    <property type="entry name" value="APP_N"/>
    <property type="match status" value="1"/>
</dbReference>
<protein>
    <submittedName>
        <fullName evidence="17">CULLIN_2 domain-containing protein</fullName>
    </submittedName>
</protein>
<dbReference type="SMART" id="SM00006">
    <property type="entry name" value="A4_EXTRA"/>
    <property type="match status" value="1"/>
</dbReference>
<dbReference type="PROSITE" id="PS50069">
    <property type="entry name" value="CULLIN_2"/>
    <property type="match status" value="1"/>
</dbReference>
<evidence type="ECO:0000256" key="6">
    <source>
        <dbReference type="ARBA" id="ARBA00023157"/>
    </source>
</evidence>
<evidence type="ECO:0000259" key="13">
    <source>
        <dbReference type="PROSITE" id="PS51869"/>
    </source>
</evidence>
<accession>A0A183IND3</accession>
<sequence length="647" mass="74814">MALSRALFAFSVLERIPCLPDQVYFPACMFFVAGPNFCRKPLPNFTPSRESPLVASRRGKQRRLSVDKVYSNKSISNIVESSHYTEIHNWCREEGQPCKWSFWSRPYHCIVGEYESEPLLVPDGCQFAHVDDRNLCANFSSWNATAIQNCANRNGQRVLSFSMLESCGLDRFSGVQFVCCPAKDEKSTTTTTMANARRLQNISAKLQNEALAVEYDASDNESDEDDGDDEDDGQYDRIDASQVTKSTAAPKSPVATLTKAFVTKDVVMTDDDDDDDEDDEDDDFEEKDPYFRIADPKREHELYHAALQRLEQRHRPKVNKEIKEWSEAQLRYKEVKEKDPKYAEKLNKQISKSFENTVAALEEEYRDERLQIEEVHQQRVMAEMNEKKRAALKLFRASLVSSKPNRKNLLHAMKALFRIEEKNRTHLLNHFKHLLRTDPEAASAFKSSLQKGLRDIDLSENRTIAMLRQTPSLESKVRTAIMEFWQIYRQENTPDVSSSYLTSIHDPHSNERLIAFYESQYRSDFGNRNKIKWRNNVDVANVVNQQQRKEQSPPEPPVMVRDPQSVDKKKPSSTGEESAHTSFHYKPLDSFVKKNNLVQEFVSKQYRSHLSIVFLQVDACTPEERHVACMQINGYENPAYKYFEDRS</sequence>
<dbReference type="Pfam" id="PF12925">
    <property type="entry name" value="APP_E2"/>
    <property type="match status" value="1"/>
</dbReference>
<dbReference type="WBParaSite" id="SBAD_0000533901-mRNA-1">
    <property type="protein sequence ID" value="SBAD_0000533901-mRNA-1"/>
    <property type="gene ID" value="SBAD_0000533901"/>
</dbReference>
<comment type="similarity">
    <text evidence="9">Belongs to the APP family.</text>
</comment>
<feature type="region of interest" description="Disordered" evidence="11">
    <location>
        <begin position="268"/>
        <end position="288"/>
    </location>
</feature>
<dbReference type="Gene3D" id="2.30.29.30">
    <property type="entry name" value="Pleckstrin-homology domain (PH domain)/Phosphotyrosine-binding domain (PTB)"/>
    <property type="match status" value="1"/>
</dbReference>
<dbReference type="AlphaFoldDB" id="A0A183IND3"/>
<dbReference type="PANTHER" id="PTHR23103">
    <property type="entry name" value="ALZHEIMER'S DISEASE BETA-AMYLOID RELATED"/>
    <property type="match status" value="1"/>
</dbReference>
<evidence type="ECO:0000259" key="14">
    <source>
        <dbReference type="PROSITE" id="PS51870"/>
    </source>
</evidence>
<keyword evidence="10" id="KW-0175">Coiled coil</keyword>
<dbReference type="InterPro" id="IPR024329">
    <property type="entry name" value="Amyloid_glyco_E2_domain"/>
</dbReference>
<dbReference type="GO" id="GO:0008201">
    <property type="term" value="F:heparin binding"/>
    <property type="evidence" value="ECO:0007669"/>
    <property type="project" value="UniProtKB-UniRule"/>
</dbReference>
<comment type="subcellular location">
    <subcellularLocation>
        <location evidence="1">Membrane</location>
        <topology evidence="1">Single-pass type I membrane protein</topology>
    </subcellularLocation>
</comment>
<evidence type="ECO:0000256" key="5">
    <source>
        <dbReference type="ARBA" id="ARBA00023136"/>
    </source>
</evidence>
<dbReference type="InterPro" id="IPR036176">
    <property type="entry name" value="E2_sf"/>
</dbReference>
<feature type="region of interest" description="Disordered" evidence="11">
    <location>
        <begin position="545"/>
        <end position="581"/>
    </location>
</feature>
<evidence type="ECO:0000313" key="16">
    <source>
        <dbReference type="Proteomes" id="UP000270296"/>
    </source>
</evidence>
<feature type="region of interest" description="GFLD subdomain" evidence="9">
    <location>
        <begin position="22"/>
        <end position="115"/>
    </location>
</feature>
<feature type="coiled-coil region" evidence="10">
    <location>
        <begin position="351"/>
        <end position="378"/>
    </location>
</feature>
<dbReference type="GO" id="GO:0007417">
    <property type="term" value="P:central nervous system development"/>
    <property type="evidence" value="ECO:0007669"/>
    <property type="project" value="TreeGrafter"/>
</dbReference>
<evidence type="ECO:0000313" key="17">
    <source>
        <dbReference type="WBParaSite" id="SBAD_0000533901-mRNA-1"/>
    </source>
</evidence>
<dbReference type="Pfam" id="PF10515">
    <property type="entry name" value="APP_amyloid"/>
    <property type="match status" value="1"/>
</dbReference>
<dbReference type="PROSITE" id="PS51869">
    <property type="entry name" value="APP_E1"/>
    <property type="match status" value="1"/>
</dbReference>
<feature type="compositionally biased region" description="Acidic residues" evidence="11">
    <location>
        <begin position="268"/>
        <end position="286"/>
    </location>
</feature>
<dbReference type="Pfam" id="PF12924">
    <property type="entry name" value="APP_Cu_bd"/>
    <property type="match status" value="1"/>
</dbReference>
<keyword evidence="4" id="KW-1133">Transmembrane helix</keyword>
<evidence type="ECO:0000313" key="15">
    <source>
        <dbReference type="EMBL" id="VDP06350.1"/>
    </source>
</evidence>
<organism evidence="17">
    <name type="scientific">Soboliphyme baturini</name>
    <dbReference type="NCBI Taxonomy" id="241478"/>
    <lineage>
        <taxon>Eukaryota</taxon>
        <taxon>Metazoa</taxon>
        <taxon>Ecdysozoa</taxon>
        <taxon>Nematoda</taxon>
        <taxon>Enoplea</taxon>
        <taxon>Dorylaimia</taxon>
        <taxon>Dioctophymatida</taxon>
        <taxon>Dioctophymatoidea</taxon>
        <taxon>Soboliphymatidae</taxon>
        <taxon>Soboliphyme</taxon>
    </lineage>
</organism>
<feature type="compositionally biased region" description="Acidic residues" evidence="11">
    <location>
        <begin position="216"/>
        <end position="233"/>
    </location>
</feature>
<comment type="caution">
    <text evidence="9">Lacks conserved residue(s) required for the propagation of feature annotation.</text>
</comment>
<dbReference type="PRINTS" id="PR00203">
    <property type="entry name" value="AMYLOIDA4"/>
</dbReference>
<dbReference type="Gene3D" id="3.30.1490.140">
    <property type="entry name" value="Amyloidogenic glycoprotein, copper-binding domain"/>
    <property type="match status" value="1"/>
</dbReference>
<feature type="region of interest" description="CuBD subdomain" evidence="9">
    <location>
        <begin position="123"/>
        <end position="182"/>
    </location>
</feature>
<feature type="domain" description="E1" evidence="13">
    <location>
        <begin position="22"/>
        <end position="182"/>
    </location>
</feature>
<dbReference type="EMBL" id="UZAM01008772">
    <property type="protein sequence ID" value="VDP06350.1"/>
    <property type="molecule type" value="Genomic_DNA"/>
</dbReference>
<evidence type="ECO:0000256" key="4">
    <source>
        <dbReference type="ARBA" id="ARBA00022989"/>
    </source>
</evidence>
<feature type="disulfide bond" evidence="9">
    <location>
        <begin position="91"/>
        <end position="98"/>
    </location>
</feature>
<dbReference type="InterPro" id="IPR036669">
    <property type="entry name" value="Amyloid_Cu-bd_sf"/>
</dbReference>
<dbReference type="SUPFAM" id="SSF56491">
    <property type="entry name" value="A heparin-binding domain"/>
    <property type="match status" value="1"/>
</dbReference>
<keyword evidence="5" id="KW-0472">Membrane</keyword>
<proteinExistence type="inferred from homology"/>
<evidence type="ECO:0000256" key="11">
    <source>
        <dbReference type="SAM" id="MobiDB-lite"/>
    </source>
</evidence>
<dbReference type="Gene3D" id="3.90.570.10">
    <property type="entry name" value="Amyloidogenic glycoprotein, heparin-binding domain"/>
    <property type="match status" value="1"/>
</dbReference>
<keyword evidence="2" id="KW-0812">Transmembrane</keyword>
<evidence type="ECO:0000256" key="7">
    <source>
        <dbReference type="ARBA" id="ARBA00023180"/>
    </source>
</evidence>
<dbReference type="SUPFAM" id="SSF109843">
    <property type="entry name" value="CAPPD, an extracellular domain of amyloid beta A4 protein"/>
    <property type="match status" value="1"/>
</dbReference>
<dbReference type="PANTHER" id="PTHR23103:SF15">
    <property type="entry name" value="AMYLOID-BETA-LIKE PROTEIN"/>
    <property type="match status" value="1"/>
</dbReference>
<name>A0A183IND3_9BILA</name>
<keyword evidence="16" id="KW-1185">Reference proteome</keyword>
<evidence type="ECO:0000256" key="3">
    <source>
        <dbReference type="ARBA" id="ARBA00022729"/>
    </source>
</evidence>
<feature type="domain" description="E2" evidence="14">
    <location>
        <begin position="286"/>
        <end position="484"/>
    </location>
</feature>
<keyword evidence="3" id="KW-0732">Signal</keyword>
<feature type="region of interest" description="Disordered" evidence="11">
    <location>
        <begin position="215"/>
        <end position="252"/>
    </location>
</feature>
<dbReference type="SUPFAM" id="SSF89811">
    <property type="entry name" value="Amyloid beta a4 protein copper binding domain (domain 2)"/>
    <property type="match status" value="1"/>
</dbReference>
<keyword evidence="6 9" id="KW-1015">Disulfide bond</keyword>
<evidence type="ECO:0000256" key="1">
    <source>
        <dbReference type="ARBA" id="ARBA00004479"/>
    </source>
</evidence>
<feature type="domain" description="Cullin family profile" evidence="12">
    <location>
        <begin position="341"/>
        <end position="529"/>
    </location>
</feature>
<gene>
    <name evidence="15" type="ORF">SBAD_LOCUS5129</name>
</gene>
<dbReference type="GO" id="GO:0016020">
    <property type="term" value="C:membrane"/>
    <property type="evidence" value="ECO:0007669"/>
    <property type="project" value="UniProtKB-SubCell"/>
</dbReference>
<dbReference type="InterPro" id="IPR011178">
    <property type="entry name" value="Amyloid_glyco_Cu-bd"/>
</dbReference>
<dbReference type="InterPro" id="IPR016158">
    <property type="entry name" value="Cullin_homology"/>
</dbReference>
<evidence type="ECO:0000256" key="2">
    <source>
        <dbReference type="ARBA" id="ARBA00022692"/>
    </source>
</evidence>
<evidence type="ECO:0000256" key="10">
    <source>
        <dbReference type="SAM" id="Coils"/>
    </source>
</evidence>
<dbReference type="InterPro" id="IPR015849">
    <property type="entry name" value="Amyloid_glyco_heparin-bd"/>
</dbReference>
<evidence type="ECO:0000256" key="8">
    <source>
        <dbReference type="PROSITE-ProRule" id="PRU00330"/>
    </source>
</evidence>
<dbReference type="Proteomes" id="UP000270296">
    <property type="component" value="Unassembled WGS sequence"/>
</dbReference>
<dbReference type="OrthoDB" id="6147836at2759"/>
<dbReference type="InterPro" id="IPR019543">
    <property type="entry name" value="APP_amyloid_C"/>
</dbReference>
<evidence type="ECO:0000256" key="9">
    <source>
        <dbReference type="PROSITE-ProRule" id="PRU01217"/>
    </source>
</evidence>
<reference evidence="17" key="1">
    <citation type="submission" date="2016-06" db="UniProtKB">
        <authorList>
            <consortium name="WormBaseParasite"/>
        </authorList>
    </citation>
    <scope>IDENTIFICATION</scope>
</reference>
<reference evidence="15 16" key="2">
    <citation type="submission" date="2018-11" db="EMBL/GenBank/DDBJ databases">
        <authorList>
            <consortium name="Pathogen Informatics"/>
        </authorList>
    </citation>
    <scope>NUCLEOTIDE SEQUENCE [LARGE SCALE GENOMIC DNA]</scope>
</reference>
<dbReference type="InterPro" id="IPR036454">
    <property type="entry name" value="Amyloid_glyco_heparin-bd_sf"/>
</dbReference>
<comment type="similarity">
    <text evidence="8">Belongs to the cullin family.</text>
</comment>
<evidence type="ECO:0000259" key="12">
    <source>
        <dbReference type="PROSITE" id="PS50069"/>
    </source>
</evidence>
<dbReference type="Gene3D" id="1.20.120.770">
    <property type="entry name" value="Amyloid precursor protein, E2 domain"/>
    <property type="match status" value="1"/>
</dbReference>
<dbReference type="GO" id="GO:0046914">
    <property type="term" value="F:transition metal ion binding"/>
    <property type="evidence" value="ECO:0007669"/>
    <property type="project" value="InterPro"/>
</dbReference>
<dbReference type="InterPro" id="IPR011993">
    <property type="entry name" value="PH-like_dom_sf"/>
</dbReference>
<dbReference type="InterPro" id="IPR008155">
    <property type="entry name" value="Amyloid_glyco"/>
</dbReference>
<dbReference type="InterPro" id="IPR008154">
    <property type="entry name" value="Amyloid_glyco_extra"/>
</dbReference>